<sequence length="224" mass="24532">MLVLPPVPNLPLRPSGEEITRLARRLPGLHGAAITLIKARKVSPVAVCCMLRDEVGKIDLRGEGAEHYRRRFNGFYGVRRNAAWRDAFYTAFEENKAGAGSTSDLFDTLLGAVSERTGRVEASFVSKAVSAVRSEGPIIDSVIRLRLAALMDAPAFGGGQDQAMAYYRWLLAVFEALAETPEALEWGHVFDLTFADVPGASALHIHRKLDFLIWGGRSVALEQP</sequence>
<gene>
    <name evidence="1" type="ORF">KWG56_05765</name>
</gene>
<dbReference type="GeneID" id="94374762"/>
<protein>
    <submittedName>
        <fullName evidence="1">Uncharacterized protein</fullName>
    </submittedName>
</protein>
<keyword evidence="2" id="KW-1185">Reference proteome</keyword>
<dbReference type="Proteomes" id="UP000824334">
    <property type="component" value="Chromosome"/>
</dbReference>
<evidence type="ECO:0000313" key="1">
    <source>
        <dbReference type="EMBL" id="QYC11482.1"/>
    </source>
</evidence>
<name>A0ABX8TJT4_9CAUL</name>
<organism evidence="1 2">
    <name type="scientific">Brevundimonas nasdae</name>
    <dbReference type="NCBI Taxonomy" id="172043"/>
    <lineage>
        <taxon>Bacteria</taxon>
        <taxon>Pseudomonadati</taxon>
        <taxon>Pseudomonadota</taxon>
        <taxon>Alphaproteobacteria</taxon>
        <taxon>Caulobacterales</taxon>
        <taxon>Caulobacteraceae</taxon>
        <taxon>Brevundimonas</taxon>
    </lineage>
</organism>
<evidence type="ECO:0000313" key="2">
    <source>
        <dbReference type="Proteomes" id="UP000824334"/>
    </source>
</evidence>
<reference evidence="1 2" key="1">
    <citation type="submission" date="2021-07" db="EMBL/GenBank/DDBJ databases">
        <title>Isolation and characterization of bacteria from a gold mining with a capacity of golden bioaccumulation.</title>
        <authorList>
            <person name="Yang X.J."/>
        </authorList>
    </citation>
    <scope>NUCLEOTIDE SEQUENCE [LARGE SCALE GENOMIC DNA]</scope>
    <source>
        <strain evidence="1 2">Au29</strain>
    </source>
</reference>
<dbReference type="RefSeq" id="WP_219354061.1">
    <property type="nucleotide sequence ID" value="NZ_CP080034.1"/>
</dbReference>
<accession>A0ABX8TJT4</accession>
<dbReference type="EMBL" id="CP080034">
    <property type="protein sequence ID" value="QYC11482.1"/>
    <property type="molecule type" value="Genomic_DNA"/>
</dbReference>
<proteinExistence type="predicted"/>